<comment type="caution">
    <text evidence="9">The sequence shown here is derived from an EMBL/GenBank/DDBJ whole genome shotgun (WGS) entry which is preliminary data.</text>
</comment>
<dbReference type="EMBL" id="JAIZAY010000002">
    <property type="protein sequence ID" value="KAJ8047654.1"/>
    <property type="molecule type" value="Genomic_DNA"/>
</dbReference>
<dbReference type="GO" id="GO:0016787">
    <property type="term" value="F:hydrolase activity"/>
    <property type="evidence" value="ECO:0007669"/>
    <property type="project" value="UniProtKB-KW"/>
</dbReference>
<evidence type="ECO:0000256" key="7">
    <source>
        <dbReference type="ARBA" id="ARBA00023242"/>
    </source>
</evidence>
<keyword evidence="4" id="KW-0540">Nuclease</keyword>
<comment type="similarity">
    <text evidence="3">Belongs to the HARBI1 family.</text>
</comment>
<evidence type="ECO:0000313" key="10">
    <source>
        <dbReference type="Proteomes" id="UP001152320"/>
    </source>
</evidence>
<evidence type="ECO:0000256" key="6">
    <source>
        <dbReference type="ARBA" id="ARBA00022801"/>
    </source>
</evidence>
<evidence type="ECO:0000256" key="5">
    <source>
        <dbReference type="ARBA" id="ARBA00022723"/>
    </source>
</evidence>
<organism evidence="9 10">
    <name type="scientific">Holothuria leucospilota</name>
    <name type="common">Black long sea cucumber</name>
    <name type="synonym">Mertensiothuria leucospilota</name>
    <dbReference type="NCBI Taxonomy" id="206669"/>
    <lineage>
        <taxon>Eukaryota</taxon>
        <taxon>Metazoa</taxon>
        <taxon>Echinodermata</taxon>
        <taxon>Eleutherozoa</taxon>
        <taxon>Echinozoa</taxon>
        <taxon>Holothuroidea</taxon>
        <taxon>Aspidochirotacea</taxon>
        <taxon>Aspidochirotida</taxon>
        <taxon>Holothuriidae</taxon>
        <taxon>Holothuria</taxon>
    </lineage>
</organism>
<dbReference type="GO" id="GO:0004518">
    <property type="term" value="F:nuclease activity"/>
    <property type="evidence" value="ECO:0007669"/>
    <property type="project" value="UniProtKB-KW"/>
</dbReference>
<dbReference type="Proteomes" id="UP001152320">
    <property type="component" value="Chromosome 2"/>
</dbReference>
<comment type="subcellular location">
    <subcellularLocation>
        <location evidence="2">Nucleus</location>
    </subcellularLocation>
</comment>
<dbReference type="OrthoDB" id="6136079at2759"/>
<feature type="domain" description="DDE Tnp4" evidence="8">
    <location>
        <begin position="197"/>
        <end position="361"/>
    </location>
</feature>
<evidence type="ECO:0000256" key="2">
    <source>
        <dbReference type="ARBA" id="ARBA00004123"/>
    </source>
</evidence>
<dbReference type="PANTHER" id="PTHR22930:SF269">
    <property type="entry name" value="NUCLEASE HARBI1-LIKE PROTEIN"/>
    <property type="match status" value="1"/>
</dbReference>
<proteinExistence type="inferred from homology"/>
<dbReference type="GO" id="GO:0046872">
    <property type="term" value="F:metal ion binding"/>
    <property type="evidence" value="ECO:0007669"/>
    <property type="project" value="UniProtKB-KW"/>
</dbReference>
<keyword evidence="10" id="KW-1185">Reference proteome</keyword>
<accession>A0A9Q1HI88</accession>
<dbReference type="InterPro" id="IPR045249">
    <property type="entry name" value="HARBI1-like"/>
</dbReference>
<dbReference type="Pfam" id="PF13359">
    <property type="entry name" value="DDE_Tnp_4"/>
    <property type="match status" value="1"/>
</dbReference>
<evidence type="ECO:0000256" key="3">
    <source>
        <dbReference type="ARBA" id="ARBA00006958"/>
    </source>
</evidence>
<dbReference type="GO" id="GO:0005634">
    <property type="term" value="C:nucleus"/>
    <property type="evidence" value="ECO:0007669"/>
    <property type="project" value="UniProtKB-SubCell"/>
</dbReference>
<gene>
    <name evidence="9" type="ORF">HOLleu_06704</name>
</gene>
<dbReference type="AlphaFoldDB" id="A0A9Q1HI88"/>
<sequence>MLNARDTIIAEKRRCLYLAAALAIVEEQQKRLEEAEEQEKATPPRRKTQRKVWVREWLTRRHEFGQYDSLLTELHKEDQRGYKNYLRITPDLFQEMVEKLTPRLQKQSTFMREPLQVGLKLAATLRFLATGNSYPSLQYSFRVEASTICKFIPEVCKAIITVYKDEVLRCPKTEEEWKEVAARFSSRWNYHNCLGAVDGKHIAMKKPPNAGSYYYNYKGFHSIVLMAVADATYKFLYVDVGAEGGASDGGTWSNCSLHDVVEENRAGVPQPEPLPNDDQPVPYHFVGDDAFALRTWMMKPFSHRSQVLRERIYSYRLSRARRVLENAFGILCHRFRCFLTTMHQHPDTINLITMCACVLHNLILIRYPHAISEVDREDPDTHDLIPGGWRTDRHLQGLLPLTGHHTQKDAKDQRDYLSHYYMSPAGAVPWQERMVVAP</sequence>
<evidence type="ECO:0000256" key="1">
    <source>
        <dbReference type="ARBA" id="ARBA00001968"/>
    </source>
</evidence>
<dbReference type="PANTHER" id="PTHR22930">
    <property type="match status" value="1"/>
</dbReference>
<name>A0A9Q1HI88_HOLLE</name>
<evidence type="ECO:0000256" key="4">
    <source>
        <dbReference type="ARBA" id="ARBA00022722"/>
    </source>
</evidence>
<evidence type="ECO:0000313" key="9">
    <source>
        <dbReference type="EMBL" id="KAJ8047654.1"/>
    </source>
</evidence>
<protein>
    <submittedName>
        <fullName evidence="9">Protein ALP1-like</fullName>
    </submittedName>
</protein>
<keyword evidence="5" id="KW-0479">Metal-binding</keyword>
<comment type="cofactor">
    <cofactor evidence="1">
        <name>a divalent metal cation</name>
        <dbReference type="ChEBI" id="CHEBI:60240"/>
    </cofactor>
</comment>
<evidence type="ECO:0000259" key="8">
    <source>
        <dbReference type="Pfam" id="PF13359"/>
    </source>
</evidence>
<keyword evidence="6" id="KW-0378">Hydrolase</keyword>
<dbReference type="InterPro" id="IPR027806">
    <property type="entry name" value="HARBI1_dom"/>
</dbReference>
<keyword evidence="7" id="KW-0539">Nucleus</keyword>
<reference evidence="9" key="1">
    <citation type="submission" date="2021-10" db="EMBL/GenBank/DDBJ databases">
        <title>Tropical sea cucumber genome reveals ecological adaptation and Cuvierian tubules defense mechanism.</title>
        <authorList>
            <person name="Chen T."/>
        </authorList>
    </citation>
    <scope>NUCLEOTIDE SEQUENCE</scope>
    <source>
        <strain evidence="9">Nanhai2018</strain>
        <tissue evidence="9">Muscle</tissue>
    </source>
</reference>